<gene>
    <name evidence="2" type="ORF">AALO_G00235680</name>
</gene>
<comment type="caution">
    <text evidence="2">The sequence shown here is derived from an EMBL/GenBank/DDBJ whole genome shotgun (WGS) entry which is preliminary data.</text>
</comment>
<keyword evidence="3" id="KW-1185">Reference proteome</keyword>
<evidence type="ECO:0000313" key="3">
    <source>
        <dbReference type="Proteomes" id="UP000823561"/>
    </source>
</evidence>
<evidence type="ECO:0000313" key="2">
    <source>
        <dbReference type="EMBL" id="KAG5266742.1"/>
    </source>
</evidence>
<sequence length="86" mass="9502">MLYILGTVIGIICIIVCISKGLKEKDSKQGNGCQPPPQKQVANKKKNLTEQDLLLLARILTIGLVDADPTTLQHLREYRDLRGSTT</sequence>
<dbReference type="AlphaFoldDB" id="A0AAV6FZP5"/>
<proteinExistence type="predicted"/>
<dbReference type="EMBL" id="JADWDJ010000018">
    <property type="protein sequence ID" value="KAG5266742.1"/>
    <property type="molecule type" value="Genomic_DNA"/>
</dbReference>
<feature type="region of interest" description="Disordered" evidence="1">
    <location>
        <begin position="25"/>
        <end position="44"/>
    </location>
</feature>
<accession>A0AAV6FZP5</accession>
<organism evidence="2 3">
    <name type="scientific">Alosa alosa</name>
    <name type="common">allis shad</name>
    <dbReference type="NCBI Taxonomy" id="278164"/>
    <lineage>
        <taxon>Eukaryota</taxon>
        <taxon>Metazoa</taxon>
        <taxon>Chordata</taxon>
        <taxon>Craniata</taxon>
        <taxon>Vertebrata</taxon>
        <taxon>Euteleostomi</taxon>
        <taxon>Actinopterygii</taxon>
        <taxon>Neopterygii</taxon>
        <taxon>Teleostei</taxon>
        <taxon>Clupei</taxon>
        <taxon>Clupeiformes</taxon>
        <taxon>Clupeoidei</taxon>
        <taxon>Clupeidae</taxon>
        <taxon>Alosa</taxon>
    </lineage>
</organism>
<dbReference type="Proteomes" id="UP000823561">
    <property type="component" value="Chromosome 18"/>
</dbReference>
<evidence type="ECO:0000256" key="1">
    <source>
        <dbReference type="SAM" id="MobiDB-lite"/>
    </source>
</evidence>
<protein>
    <submittedName>
        <fullName evidence="2">Uncharacterized protein</fullName>
    </submittedName>
</protein>
<reference evidence="2" key="1">
    <citation type="submission" date="2020-10" db="EMBL/GenBank/DDBJ databases">
        <title>Chromosome-scale genome assembly of the Allis shad, Alosa alosa.</title>
        <authorList>
            <person name="Margot Z."/>
            <person name="Christophe K."/>
            <person name="Cabau C."/>
            <person name="Louis A."/>
            <person name="Berthelot C."/>
            <person name="Parey E."/>
            <person name="Roest Crollius H."/>
            <person name="Montfort J."/>
            <person name="Robinson-Rechavi M."/>
            <person name="Bucao C."/>
            <person name="Bouchez O."/>
            <person name="Gislard M."/>
            <person name="Lluch J."/>
            <person name="Milhes M."/>
            <person name="Lampietro C."/>
            <person name="Lopez Roques C."/>
            <person name="Donnadieu C."/>
            <person name="Braasch I."/>
            <person name="Desvignes T."/>
            <person name="Postlethwait J."/>
            <person name="Bobe J."/>
            <person name="Guiguen Y."/>
        </authorList>
    </citation>
    <scope>NUCLEOTIDE SEQUENCE</scope>
    <source>
        <strain evidence="2">M-15738</strain>
        <tissue evidence="2">Blood</tissue>
    </source>
</reference>
<name>A0AAV6FZP5_9TELE</name>